<dbReference type="EMBL" id="JALHLG010000047">
    <property type="protein sequence ID" value="MCJ2188815.1"/>
    <property type="molecule type" value="Genomic_DNA"/>
</dbReference>
<evidence type="ECO:0000256" key="1">
    <source>
        <dbReference type="SAM" id="MobiDB-lite"/>
    </source>
</evidence>
<evidence type="ECO:0000313" key="3">
    <source>
        <dbReference type="Proteomes" id="UP001202281"/>
    </source>
</evidence>
<name>A0ABT0BUR2_9SPHN</name>
<dbReference type="RefSeq" id="WP_243923751.1">
    <property type="nucleotide sequence ID" value="NZ_JALHLG010000047.1"/>
</dbReference>
<proteinExistence type="predicted"/>
<accession>A0ABT0BUR2</accession>
<comment type="caution">
    <text evidence="2">The sequence shown here is derived from an EMBL/GenBank/DDBJ whole genome shotgun (WGS) entry which is preliminary data.</text>
</comment>
<organism evidence="2 3">
    <name type="scientific">Novosphingobium beihaiensis</name>
    <dbReference type="NCBI Taxonomy" id="2930389"/>
    <lineage>
        <taxon>Bacteria</taxon>
        <taxon>Pseudomonadati</taxon>
        <taxon>Pseudomonadota</taxon>
        <taxon>Alphaproteobacteria</taxon>
        <taxon>Sphingomonadales</taxon>
        <taxon>Sphingomonadaceae</taxon>
        <taxon>Novosphingobium</taxon>
    </lineage>
</organism>
<sequence>MLDERPEKALPPVPSTRTGPSWIAPSPDACGARSMRTALAPRKRKVRPVPASNRLSASPGAIAPLTAALRREAVRVLSEEI</sequence>
<keyword evidence="3" id="KW-1185">Reference proteome</keyword>
<dbReference type="Proteomes" id="UP001202281">
    <property type="component" value="Unassembled WGS sequence"/>
</dbReference>
<feature type="region of interest" description="Disordered" evidence="1">
    <location>
        <begin position="1"/>
        <end position="30"/>
    </location>
</feature>
<gene>
    <name evidence="2" type="ORF">MTR66_18585</name>
</gene>
<evidence type="ECO:0000313" key="2">
    <source>
        <dbReference type="EMBL" id="MCJ2188815.1"/>
    </source>
</evidence>
<protein>
    <submittedName>
        <fullName evidence="2">Uncharacterized protein</fullName>
    </submittedName>
</protein>
<reference evidence="2 3" key="1">
    <citation type="submission" date="2022-04" db="EMBL/GenBank/DDBJ databases">
        <title>Identification of a novel bacterium isolated from mangrove sediments.</title>
        <authorList>
            <person name="Pan X."/>
        </authorList>
    </citation>
    <scope>NUCLEOTIDE SEQUENCE [LARGE SCALE GENOMIC DNA]</scope>
    <source>
        <strain evidence="2 3">B2638</strain>
    </source>
</reference>